<protein>
    <recommendedName>
        <fullName evidence="6">Polyketide cyclase / dehydrase and lipid transport</fullName>
    </recommendedName>
</protein>
<reference evidence="2" key="1">
    <citation type="journal article" date="2014" name="Int. J. Syst. Evol. Microbiol.">
        <title>Complete genome of a new Firmicutes species belonging to the dominant human colonic microbiota ('Ruminococcus bicirculans') reveals two chromosomes and a selective capacity to utilize plant glucans.</title>
        <authorList>
            <consortium name="NISC Comparative Sequencing Program"/>
            <person name="Wegmann U."/>
            <person name="Louis P."/>
            <person name="Goesmann A."/>
            <person name="Henrissat B."/>
            <person name="Duncan S.H."/>
            <person name="Flint H.J."/>
        </authorList>
    </citation>
    <scope>NUCLEOTIDE SEQUENCE</scope>
    <source>
        <strain evidence="2">CGMCC 1.12707</strain>
    </source>
</reference>
<feature type="transmembrane region" description="Helical" evidence="1">
    <location>
        <begin position="65"/>
        <end position="85"/>
    </location>
</feature>
<feature type="transmembrane region" description="Helical" evidence="1">
    <location>
        <begin position="7"/>
        <end position="26"/>
    </location>
</feature>
<dbReference type="AlphaFoldDB" id="A0A1M7BYY6"/>
<dbReference type="Proteomes" id="UP000650994">
    <property type="component" value="Unassembled WGS sequence"/>
</dbReference>
<reference evidence="5" key="4">
    <citation type="journal article" date="2019" name="Int. J. Syst. Evol. Microbiol.">
        <title>The Global Catalogue of Microorganisms (GCM) 10K type strain sequencing project: providing services to taxonomists for standard genome sequencing and annotation.</title>
        <authorList>
            <consortium name="The Broad Institute Genomics Platform"/>
            <consortium name="The Broad Institute Genome Sequencing Center for Infectious Disease"/>
            <person name="Wu L."/>
            <person name="Ma J."/>
        </authorList>
    </citation>
    <scope>NUCLEOTIDE SEQUENCE [LARGE SCALE GENOMIC DNA]</scope>
    <source>
        <strain evidence="5">CGMCC 1.12707</strain>
    </source>
</reference>
<feature type="transmembrane region" description="Helical" evidence="1">
    <location>
        <begin position="91"/>
        <end position="113"/>
    </location>
</feature>
<organism evidence="3 4">
    <name type="scientific">Chishuiella changwenlii</name>
    <dbReference type="NCBI Taxonomy" id="1434701"/>
    <lineage>
        <taxon>Bacteria</taxon>
        <taxon>Pseudomonadati</taxon>
        <taxon>Bacteroidota</taxon>
        <taxon>Flavobacteriia</taxon>
        <taxon>Flavobacteriales</taxon>
        <taxon>Weeksellaceae</taxon>
        <taxon>Chishuiella</taxon>
    </lineage>
</organism>
<evidence type="ECO:0000313" key="4">
    <source>
        <dbReference type="Proteomes" id="UP000184120"/>
    </source>
</evidence>
<reference evidence="4" key="3">
    <citation type="submission" date="2016-11" db="EMBL/GenBank/DDBJ databases">
        <authorList>
            <person name="Varghese N."/>
            <person name="Submissions S."/>
        </authorList>
    </citation>
    <scope>NUCLEOTIDE SEQUENCE [LARGE SCALE GENOMIC DNA]</scope>
    <source>
        <strain evidence="4">DSM 27989</strain>
    </source>
</reference>
<dbReference type="EMBL" id="FRBH01000012">
    <property type="protein sequence ID" value="SHL60268.1"/>
    <property type="molecule type" value="Genomic_DNA"/>
</dbReference>
<keyword evidence="5" id="KW-1185">Reference proteome</keyword>
<dbReference type="OrthoDB" id="118637at2"/>
<keyword evidence="1" id="KW-0812">Transmembrane</keyword>
<evidence type="ECO:0000313" key="5">
    <source>
        <dbReference type="Proteomes" id="UP000650994"/>
    </source>
</evidence>
<evidence type="ECO:0000313" key="3">
    <source>
        <dbReference type="EMBL" id="SHL60268.1"/>
    </source>
</evidence>
<proteinExistence type="predicted"/>
<feature type="transmembrane region" description="Helical" evidence="1">
    <location>
        <begin position="120"/>
        <end position="137"/>
    </location>
</feature>
<keyword evidence="1" id="KW-0472">Membrane</keyword>
<accession>A0A1M7BYY6</accession>
<reference evidence="3" key="2">
    <citation type="submission" date="2016-11" db="EMBL/GenBank/DDBJ databases">
        <authorList>
            <person name="Jaros S."/>
            <person name="Januszkiewicz K."/>
            <person name="Wedrychowicz H."/>
        </authorList>
    </citation>
    <scope>NUCLEOTIDE SEQUENCE [LARGE SCALE GENOMIC DNA]</scope>
    <source>
        <strain evidence="3">DSM 27989</strain>
    </source>
</reference>
<evidence type="ECO:0008006" key="6">
    <source>
        <dbReference type="Google" id="ProtNLM"/>
    </source>
</evidence>
<evidence type="ECO:0000256" key="1">
    <source>
        <dbReference type="SAM" id="Phobius"/>
    </source>
</evidence>
<sequence>MKKNSTNYLHIYIPVFVGLIILFVGLKITESYGIAIFLLLPFFIGFLTTILLKKYRNDIFSIKKVILLSFLNIMIISLGIMVVAIEGLICVAMASPILLAFSAIGALTTFLYIDKSVRNINSIIVLFSISIIGVSFVEKENIPSVSHVTTSIIIDAPIEKVWENVITFPELEEPKELLFRAGIAYPINATIDGKGIGAIRYCNFTTGSFVEPITTWNAPHHLAFDVLEQPAPMKEISYWDFDAAHLHDYFISKNGEFRLKKISQNKTELIGTTWYTHHIYPEFYWRLWSNHIIHKIHYRVLNHIKKVSEN</sequence>
<evidence type="ECO:0000313" key="2">
    <source>
        <dbReference type="EMBL" id="GGF06080.1"/>
    </source>
</evidence>
<dbReference type="SUPFAM" id="SSF55961">
    <property type="entry name" value="Bet v1-like"/>
    <property type="match status" value="1"/>
</dbReference>
<name>A0A1M7BYY6_9FLAO</name>
<dbReference type="RefSeq" id="WP_072933742.1">
    <property type="nucleotide sequence ID" value="NZ_BMFL01000016.1"/>
</dbReference>
<reference evidence="2" key="5">
    <citation type="submission" date="2024-05" db="EMBL/GenBank/DDBJ databases">
        <authorList>
            <person name="Sun Q."/>
            <person name="Zhou Y."/>
        </authorList>
    </citation>
    <scope>NUCLEOTIDE SEQUENCE</scope>
    <source>
        <strain evidence="2">CGMCC 1.12707</strain>
    </source>
</reference>
<dbReference type="InterPro" id="IPR023393">
    <property type="entry name" value="START-like_dom_sf"/>
</dbReference>
<dbReference type="Gene3D" id="3.30.530.20">
    <property type="match status" value="1"/>
</dbReference>
<gene>
    <name evidence="2" type="ORF">GCM10010984_24200</name>
    <name evidence="3" type="ORF">SAMN05443634_11229</name>
</gene>
<dbReference type="EMBL" id="BMFL01000016">
    <property type="protein sequence ID" value="GGF06080.1"/>
    <property type="molecule type" value="Genomic_DNA"/>
</dbReference>
<dbReference type="Proteomes" id="UP000184120">
    <property type="component" value="Unassembled WGS sequence"/>
</dbReference>
<keyword evidence="1" id="KW-1133">Transmembrane helix</keyword>
<dbReference type="STRING" id="1434701.SAMN05443634_11229"/>
<feature type="transmembrane region" description="Helical" evidence="1">
    <location>
        <begin position="32"/>
        <end position="53"/>
    </location>
</feature>